<organism evidence="1 2">
    <name type="scientific">Passalora fulva</name>
    <name type="common">Tomato leaf mold</name>
    <name type="synonym">Cladosporium fulvum</name>
    <dbReference type="NCBI Taxonomy" id="5499"/>
    <lineage>
        <taxon>Eukaryota</taxon>
        <taxon>Fungi</taxon>
        <taxon>Dikarya</taxon>
        <taxon>Ascomycota</taxon>
        <taxon>Pezizomycotina</taxon>
        <taxon>Dothideomycetes</taxon>
        <taxon>Dothideomycetidae</taxon>
        <taxon>Mycosphaerellales</taxon>
        <taxon>Mycosphaerellaceae</taxon>
        <taxon>Fulvia</taxon>
    </lineage>
</organism>
<name>A0A9Q8PC99_PASFU</name>
<proteinExistence type="predicted"/>
<keyword evidence="2" id="KW-1185">Reference proteome</keyword>
<dbReference type="Proteomes" id="UP000756132">
    <property type="component" value="Chromosome 7"/>
</dbReference>
<evidence type="ECO:0000313" key="1">
    <source>
        <dbReference type="EMBL" id="UJO19813.1"/>
    </source>
</evidence>
<gene>
    <name evidence="1" type="ORF">CLAFUR5_10562</name>
</gene>
<reference evidence="1" key="2">
    <citation type="journal article" date="2022" name="Microb. Genom.">
        <title>A chromosome-scale genome assembly of the tomato pathogen Cladosporium fulvum reveals a compartmentalized genome architecture and the presence of a dispensable chromosome.</title>
        <authorList>
            <person name="Zaccaron A.Z."/>
            <person name="Chen L.H."/>
            <person name="Samaras A."/>
            <person name="Stergiopoulos I."/>
        </authorList>
    </citation>
    <scope>NUCLEOTIDE SEQUENCE</scope>
    <source>
        <strain evidence="1">Race5_Kim</strain>
    </source>
</reference>
<accession>A0A9Q8PC99</accession>
<evidence type="ECO:0000313" key="2">
    <source>
        <dbReference type="Proteomes" id="UP000756132"/>
    </source>
</evidence>
<dbReference type="OrthoDB" id="5026157at2759"/>
<protein>
    <submittedName>
        <fullName evidence="1">Uncharacterized protein</fullName>
    </submittedName>
</protein>
<sequence>MPAFRWLFTLPSKNTTKVTLCLKNPKFDAELRLDEFNIDGVAYTRKNAVQQLKKGRTKISPIWAYREALVRNSDLREVYYCYNCELENRPQSLPMMNGNQGPLVHLQSH</sequence>
<dbReference type="EMBL" id="CP090169">
    <property type="protein sequence ID" value="UJO19813.1"/>
    <property type="molecule type" value="Genomic_DNA"/>
</dbReference>
<dbReference type="AlphaFoldDB" id="A0A9Q8PC99"/>
<reference evidence="1" key="1">
    <citation type="submission" date="2021-12" db="EMBL/GenBank/DDBJ databases">
        <authorList>
            <person name="Zaccaron A."/>
            <person name="Stergiopoulos I."/>
        </authorList>
    </citation>
    <scope>NUCLEOTIDE SEQUENCE</scope>
    <source>
        <strain evidence="1">Race5_Kim</strain>
    </source>
</reference>